<sequence length="256" mass="29270">MKFIKYILLFTIIFTSCKITKNMIDATATAKDISARKVAKKHIAANFDKNTIDAKLKMNFDNGKTTQSLSVSLKMKKDQVIWLKGSKFITVFKAEITPTSVRFYSSLLKKSFEGDFSMIKELLGVEINFEQLQNLFLGQSLIDVRTEDQEVEIVNNRYILSPEKQAALFDIFFNINPAHFKLDEQTIVNAEKDLRLDVKYPSYNLINDVVFPSGINIKAKNPKSITVIDLEYKSVVFNEDVNMSFSVPKGYKKLSF</sequence>
<evidence type="ECO:0000313" key="2">
    <source>
        <dbReference type="Proteomes" id="UP000092612"/>
    </source>
</evidence>
<evidence type="ECO:0008006" key="3">
    <source>
        <dbReference type="Google" id="ProtNLM"/>
    </source>
</evidence>
<dbReference type="KEGG" id="prn:BW723_02925"/>
<dbReference type="OrthoDB" id="849114at2"/>
<dbReference type="AlphaFoldDB" id="A0A1B8TV68"/>
<accession>A0A1B8TV68</accession>
<keyword evidence="2" id="KW-1185">Reference proteome</keyword>
<name>A0A1B8TV68_9FLAO</name>
<dbReference type="STRING" id="996801.BW723_02925"/>
<evidence type="ECO:0000313" key="1">
    <source>
        <dbReference type="EMBL" id="OBY63666.1"/>
    </source>
</evidence>
<comment type="caution">
    <text evidence="1">The sequence shown here is derived from an EMBL/GenBank/DDBJ whole genome shotgun (WGS) entry which is preliminary data.</text>
</comment>
<dbReference type="EMBL" id="LSFL01000035">
    <property type="protein sequence ID" value="OBY63666.1"/>
    <property type="molecule type" value="Genomic_DNA"/>
</dbReference>
<dbReference type="Proteomes" id="UP000092612">
    <property type="component" value="Unassembled WGS sequence"/>
</dbReference>
<reference evidence="2" key="1">
    <citation type="submission" date="2016-02" db="EMBL/GenBank/DDBJ databases">
        <title>Paenibacillus sp. LPB0068, isolated from Crassostrea gigas.</title>
        <authorList>
            <person name="Shin S.-K."/>
            <person name="Yi H."/>
        </authorList>
    </citation>
    <scope>NUCLEOTIDE SEQUENCE [LARGE SCALE GENOMIC DNA]</scope>
    <source>
        <strain evidence="2">KCTC 23969</strain>
    </source>
</reference>
<dbReference type="Pfam" id="PF14125">
    <property type="entry name" value="DUF4292"/>
    <property type="match status" value="1"/>
</dbReference>
<protein>
    <recommendedName>
        <fullName evidence="3">Deoxyuridine 5'-triphosphate nucleotidohydrolase</fullName>
    </recommendedName>
</protein>
<organism evidence="1 2">
    <name type="scientific">Polaribacter reichenbachii</name>
    <dbReference type="NCBI Taxonomy" id="996801"/>
    <lineage>
        <taxon>Bacteria</taxon>
        <taxon>Pseudomonadati</taxon>
        <taxon>Bacteroidota</taxon>
        <taxon>Flavobacteriia</taxon>
        <taxon>Flavobacteriales</taxon>
        <taxon>Flavobacteriaceae</taxon>
    </lineage>
</organism>
<dbReference type="PROSITE" id="PS51257">
    <property type="entry name" value="PROKAR_LIPOPROTEIN"/>
    <property type="match status" value="1"/>
</dbReference>
<gene>
    <name evidence="1" type="ORF">LPB301_12775</name>
</gene>
<dbReference type="InterPro" id="IPR025634">
    <property type="entry name" value="DUF4292"/>
</dbReference>
<proteinExistence type="predicted"/>